<reference evidence="2 3" key="1">
    <citation type="submission" date="2016-08" db="EMBL/GenBank/DDBJ databases">
        <title>Genome sequencing of Vibrio scophthalmi strain FP3289, an isolated from Paralichthys olivaceus.</title>
        <authorList>
            <person name="Han H.-J."/>
        </authorList>
    </citation>
    <scope>NUCLEOTIDE SEQUENCE [LARGE SCALE GENOMIC DNA]</scope>
    <source>
        <strain evidence="2 3">FP3289</strain>
    </source>
</reference>
<gene>
    <name evidence="2" type="ORF">VSF3289_04261</name>
</gene>
<dbReference type="AlphaFoldDB" id="A0A1E3WH69"/>
<dbReference type="OrthoDB" id="6457937at2"/>
<dbReference type="Proteomes" id="UP000095131">
    <property type="component" value="Unassembled WGS sequence"/>
</dbReference>
<comment type="caution">
    <text evidence="2">The sequence shown here is derived from an EMBL/GenBank/DDBJ whole genome shotgun (WGS) entry which is preliminary data.</text>
</comment>
<accession>A0A1E3WH69</accession>
<sequence>MLAKLLEQAQKFGIETGVSGNTNHLPMALIALSKLGASDTQLDSFFTDYHDGLLLLEEHALDAKFEWHEHLGNQDAFHDYLAYFRMQISTQGISAVMSEHIDTLIQGCGSSAFHAIIRLSYGLQEENDTEVAFGLAHMAAHFLAITLPSRSDLTASHIIDNALSAFSDFSVSANSITQRMRAVIQNERFIAINQFPQQATLSQFSQQFAELYLSTRDFTVLHAVTSCHTMQLILPYSKKPQQALQFYWSAVLCAVLSIEKLTFRTETADSDTPLEQLDLETIRQSSDTHVIKLAWSSIAQYQQYGHCAHLRILNQLTQAGKTKR</sequence>
<dbReference type="PANTHER" id="PTHR35870:SF1">
    <property type="entry name" value="PROTEIN, PUTATIVE (AFU_ORTHOLOGUE AFUA_5G03330)-RELATED"/>
    <property type="match status" value="1"/>
</dbReference>
<dbReference type="PATRIC" id="fig|45658.8.peg.4243"/>
<dbReference type="Pfam" id="PF14027">
    <property type="entry name" value="Questin_oxidase"/>
    <property type="match status" value="1"/>
</dbReference>
<dbReference type="EMBL" id="MDCJ01000007">
    <property type="protein sequence ID" value="ODS05120.1"/>
    <property type="molecule type" value="Genomic_DNA"/>
</dbReference>
<protein>
    <submittedName>
        <fullName evidence="2">Uncharacterized protein</fullName>
    </submittedName>
</protein>
<evidence type="ECO:0000313" key="3">
    <source>
        <dbReference type="Proteomes" id="UP000095131"/>
    </source>
</evidence>
<dbReference type="InterPro" id="IPR025337">
    <property type="entry name" value="Questin_oxidase-like"/>
</dbReference>
<dbReference type="RefSeq" id="WP_069448093.1">
    <property type="nucleotide sequence ID" value="NZ_MDCJ01000007.1"/>
</dbReference>
<dbReference type="PANTHER" id="PTHR35870">
    <property type="entry name" value="PROTEIN, PUTATIVE (AFU_ORTHOLOGUE AFUA_5G03330)-RELATED"/>
    <property type="match status" value="1"/>
</dbReference>
<organism evidence="2 3">
    <name type="scientific">Vibrio scophthalmi</name>
    <dbReference type="NCBI Taxonomy" id="45658"/>
    <lineage>
        <taxon>Bacteria</taxon>
        <taxon>Pseudomonadati</taxon>
        <taxon>Pseudomonadota</taxon>
        <taxon>Gammaproteobacteria</taxon>
        <taxon>Vibrionales</taxon>
        <taxon>Vibrionaceae</taxon>
        <taxon>Vibrio</taxon>
    </lineage>
</organism>
<name>A0A1E3WH69_9VIBR</name>
<keyword evidence="1" id="KW-0560">Oxidoreductase</keyword>
<evidence type="ECO:0000256" key="1">
    <source>
        <dbReference type="ARBA" id="ARBA00023002"/>
    </source>
</evidence>
<proteinExistence type="predicted"/>
<evidence type="ECO:0000313" key="2">
    <source>
        <dbReference type="EMBL" id="ODS05120.1"/>
    </source>
</evidence>
<dbReference type="GO" id="GO:0016491">
    <property type="term" value="F:oxidoreductase activity"/>
    <property type="evidence" value="ECO:0007669"/>
    <property type="project" value="UniProtKB-KW"/>
</dbReference>